<keyword evidence="1" id="KW-0175">Coiled coil</keyword>
<evidence type="ECO:0000256" key="2">
    <source>
        <dbReference type="SAM" id="Phobius"/>
    </source>
</evidence>
<accession>A0A223MUT9</accession>
<keyword evidence="2" id="KW-1133">Transmembrane helix</keyword>
<keyword evidence="2" id="KW-0812">Transmembrane</keyword>
<sequence>MNLQSLIDKLKPSKATLRQLFVVVRPDALYFSALDDAVLPTELPLNGETWQQVLFHALEPLNIKGTMVNLVLHAHFYQTYQIEKPQLPKQEWSVALPFLLKDLVTEKITDIIADAFPLPTDNKIQAYVVSKRTVLEVASQLSSMGFLLGKVIPEDEVWARSAGELEHFLLLQRSKNSSFKFDAFVDRKCCFQRTMRGVVSPITGVASSILQLDGLALELQRSIDYLSSQLKSASLHQLKVLCDEEDQQELVDALNERLSVKVSLLDERLPSSAHLLVEQVTRIDDSMLNLYPAHLKPKKEYFSLSMVCAVWSAVALVMLFTYAGYQWRNSELKLQLQTEQAQNKALAAELETTKQKVEKHKPSPEKIAAIERLKDQIKAKQATLDSINEFDQSQQVGYSGVMRSLATLSRDDISLTTITIHHEQLDLQGLAREAKDIPNWLSQFKSELNLVGRSFEKLKIARNEQGILIFELKTKAEDSQ</sequence>
<keyword evidence="2" id="KW-0472">Membrane</keyword>
<dbReference type="EMBL" id="CP022741">
    <property type="protein sequence ID" value="ASU21352.1"/>
    <property type="molecule type" value="Genomic_DNA"/>
</dbReference>
<evidence type="ECO:0000313" key="4">
    <source>
        <dbReference type="Proteomes" id="UP000215148"/>
    </source>
</evidence>
<gene>
    <name evidence="3" type="ORF">CCZ37_01485</name>
</gene>
<dbReference type="SUPFAM" id="SSF53067">
    <property type="entry name" value="Actin-like ATPase domain"/>
    <property type="match status" value="1"/>
</dbReference>
<proteinExistence type="predicted"/>
<dbReference type="Proteomes" id="UP000215148">
    <property type="component" value="Chromosome 1"/>
</dbReference>
<dbReference type="InterPro" id="IPR016871">
    <property type="entry name" value="MSHA_biogenesis_MshI"/>
</dbReference>
<feature type="coiled-coil region" evidence="1">
    <location>
        <begin position="329"/>
        <end position="390"/>
    </location>
</feature>
<dbReference type="InterPro" id="IPR043129">
    <property type="entry name" value="ATPase_NBD"/>
</dbReference>
<dbReference type="KEGG" id="vqi:CCZ37_01485"/>
<evidence type="ECO:0000256" key="1">
    <source>
        <dbReference type="SAM" id="Coils"/>
    </source>
</evidence>
<dbReference type="RefSeq" id="WP_094499570.1">
    <property type="nucleotide sequence ID" value="NZ_CAWNHI010000001.1"/>
</dbReference>
<dbReference type="AlphaFoldDB" id="A0A223MUT9"/>
<name>A0A223MUT9_9VIBR</name>
<dbReference type="Gene3D" id="3.30.420.380">
    <property type="match status" value="1"/>
</dbReference>
<evidence type="ECO:0000313" key="3">
    <source>
        <dbReference type="EMBL" id="ASU21352.1"/>
    </source>
</evidence>
<dbReference type="PIRSF" id="PIRSF028153">
    <property type="entry name" value="MSHA_biogenesis_protein_MshI"/>
    <property type="match status" value="1"/>
</dbReference>
<feature type="transmembrane region" description="Helical" evidence="2">
    <location>
        <begin position="301"/>
        <end position="325"/>
    </location>
</feature>
<reference evidence="3 4" key="1">
    <citation type="submission" date="2017-08" db="EMBL/GenBank/DDBJ databases">
        <title>The Vibrio qinghaiensis sp.-Q67 is a luminous bacteria isolated firstly from Qinghai lake, Qinghai province, China, which has been proved to be very sensitive to detect environmental and food pollutants. Therefore, complete genome analysis of V. qinghaiensis sp.-Q67 highlights the potential application of this strain on detection of hazards in the contaminated environments.</title>
        <authorList>
            <person name="Gong L."/>
        </authorList>
    </citation>
    <scope>NUCLEOTIDE SEQUENCE [LARGE SCALE GENOMIC DNA]</scope>
    <source>
        <strain evidence="3 4">Q67</strain>
    </source>
</reference>
<protein>
    <submittedName>
        <fullName evidence="3">MSHA biogenesis protein MshI</fullName>
    </submittedName>
</protein>
<organism evidence="3 4">
    <name type="scientific">Vibrio qinghaiensis</name>
    <dbReference type="NCBI Taxonomy" id="2025808"/>
    <lineage>
        <taxon>Bacteria</taxon>
        <taxon>Pseudomonadati</taxon>
        <taxon>Pseudomonadota</taxon>
        <taxon>Gammaproteobacteria</taxon>
        <taxon>Vibrionales</taxon>
        <taxon>Vibrionaceae</taxon>
        <taxon>Vibrio</taxon>
    </lineage>
</organism>
<keyword evidence="4" id="KW-1185">Reference proteome</keyword>